<evidence type="ECO:0000256" key="1">
    <source>
        <dbReference type="SAM" id="MobiDB-lite"/>
    </source>
</evidence>
<dbReference type="InterPro" id="IPR036582">
    <property type="entry name" value="Mao_N_sf"/>
</dbReference>
<feature type="chain" id="PRO_5019418030" evidence="2">
    <location>
        <begin position="24"/>
        <end position="465"/>
    </location>
</feature>
<dbReference type="Pfam" id="PF07833">
    <property type="entry name" value="Cu_amine_oxidN1"/>
    <property type="match status" value="1"/>
</dbReference>
<dbReference type="PROSITE" id="PS51662">
    <property type="entry name" value="BP_PHYTASE"/>
    <property type="match status" value="1"/>
</dbReference>
<reference evidence="4 5" key="1">
    <citation type="submission" date="2018-12" db="EMBL/GenBank/DDBJ databases">
        <authorList>
            <person name="Sun L."/>
            <person name="Chen Z."/>
        </authorList>
    </citation>
    <scope>NUCLEOTIDE SEQUENCE [LARGE SCALE GENOMIC DNA]</scope>
    <source>
        <strain evidence="4 5">3-5-3</strain>
    </source>
</reference>
<dbReference type="Gene3D" id="2.120.10.30">
    <property type="entry name" value="TolB, C-terminal domain"/>
    <property type="match status" value="1"/>
</dbReference>
<keyword evidence="2" id="KW-0732">Signal</keyword>
<name>A0A433XHM5_9BACL</name>
<evidence type="ECO:0000313" key="5">
    <source>
        <dbReference type="Proteomes" id="UP000272464"/>
    </source>
</evidence>
<dbReference type="Proteomes" id="UP000272464">
    <property type="component" value="Unassembled WGS sequence"/>
</dbReference>
<dbReference type="RefSeq" id="WP_127198693.1">
    <property type="nucleotide sequence ID" value="NZ_RZNX01000002.1"/>
</dbReference>
<comment type="caution">
    <text evidence="4">The sequence shown here is derived from an EMBL/GenBank/DDBJ whole genome shotgun (WGS) entry which is preliminary data.</text>
</comment>
<dbReference type="SUPFAM" id="SSF50956">
    <property type="entry name" value="Thermostable phytase (3-phytase)"/>
    <property type="match status" value="1"/>
</dbReference>
<dbReference type="SUPFAM" id="SSF55383">
    <property type="entry name" value="Copper amine oxidase, domain N"/>
    <property type="match status" value="1"/>
</dbReference>
<protein>
    <submittedName>
        <fullName evidence="4">Phytase</fullName>
    </submittedName>
</protein>
<feature type="region of interest" description="Disordered" evidence="1">
    <location>
        <begin position="443"/>
        <end position="465"/>
    </location>
</feature>
<dbReference type="InterPro" id="IPR011042">
    <property type="entry name" value="6-blade_b-propeller_TolB-like"/>
</dbReference>
<dbReference type="Gene3D" id="3.30.457.10">
    <property type="entry name" value="Copper amine oxidase-like, N-terminal domain"/>
    <property type="match status" value="1"/>
</dbReference>
<evidence type="ECO:0000259" key="3">
    <source>
        <dbReference type="PROSITE" id="PS51662"/>
    </source>
</evidence>
<accession>A0A433XHM5</accession>
<dbReference type="EMBL" id="RZNX01000002">
    <property type="protein sequence ID" value="RUT33579.1"/>
    <property type="molecule type" value="Genomic_DNA"/>
</dbReference>
<dbReference type="AlphaFoldDB" id="A0A433XHM5"/>
<gene>
    <name evidence="4" type="ORF">EJP77_08010</name>
</gene>
<feature type="signal peptide" evidence="2">
    <location>
        <begin position="1"/>
        <end position="23"/>
    </location>
</feature>
<dbReference type="GO" id="GO:0016158">
    <property type="term" value="F:inositol hexakisphosphate 3-phosphatase activity"/>
    <property type="evidence" value="ECO:0007669"/>
    <property type="project" value="InterPro"/>
</dbReference>
<dbReference type="OrthoDB" id="292013at2"/>
<dbReference type="InterPro" id="IPR012854">
    <property type="entry name" value="Cu_amine_oxidase-like_N"/>
</dbReference>
<sequence length="465" mass="49857">MSKVKVLLASTLLAGMLVPAASAASNSTDYVGLRQSLENIGASIHWDSKDMAASFKLSNGITGLVTIDKSNYRLAGQEVQLAQPIKLVNGKTVIPASLLQSILAENSKYRDPKDAIPTFTVKAQGETEAVDSKSGEDAADDPAIWLDPQNPAGSKLVATNKAGGILVYDMNGKQLQSYPVGKMNNIDLRYDFPLGGQKVDIVAATNRTTNTIDVFTITGATGELKNAVAEPIKSKMSEVYGFSLYHSLKTGKFYALVLGKKGEFEQYELTDNGSGKIAGKLVREFKLGSQSEGMVADDEYGNIYISEEDVAIWKYAAEPDGGNQPISKVDIADGRRLQDDIEGLTLYYGKDGSGYLLASSQGSNSYAIYNRAGDNAYISNFTIGDGDQIDGTSETDGIDVLGVNLGDKYPNGVFVSQDDANMQDGKKLNQNFKMVSWDQIANGPASKLDSGNGANPRQLVNRNTK</sequence>
<keyword evidence="5" id="KW-1185">Reference proteome</keyword>
<dbReference type="Pfam" id="PF02333">
    <property type="entry name" value="Phytase"/>
    <property type="match status" value="1"/>
</dbReference>
<feature type="domain" description="BPP" evidence="3">
    <location>
        <begin position="111"/>
        <end position="448"/>
    </location>
</feature>
<proteinExistence type="predicted"/>
<evidence type="ECO:0000313" key="4">
    <source>
        <dbReference type="EMBL" id="RUT33579.1"/>
    </source>
</evidence>
<evidence type="ECO:0000256" key="2">
    <source>
        <dbReference type="SAM" id="SignalP"/>
    </source>
</evidence>
<feature type="compositionally biased region" description="Polar residues" evidence="1">
    <location>
        <begin position="452"/>
        <end position="465"/>
    </location>
</feature>
<dbReference type="InterPro" id="IPR003431">
    <property type="entry name" value="B-propeller_Phytase"/>
</dbReference>
<organism evidence="4 5">
    <name type="scientific">Paenibacillus zeisoli</name>
    <dbReference type="NCBI Taxonomy" id="2496267"/>
    <lineage>
        <taxon>Bacteria</taxon>
        <taxon>Bacillati</taxon>
        <taxon>Bacillota</taxon>
        <taxon>Bacilli</taxon>
        <taxon>Bacillales</taxon>
        <taxon>Paenibacillaceae</taxon>
        <taxon>Paenibacillus</taxon>
    </lineage>
</organism>